<evidence type="ECO:0000256" key="3">
    <source>
        <dbReference type="ARBA" id="ARBA00022722"/>
    </source>
</evidence>
<evidence type="ECO:0000256" key="1">
    <source>
        <dbReference type="ARBA" id="ARBA00009998"/>
    </source>
</evidence>
<evidence type="ECO:0000313" key="9">
    <source>
        <dbReference type="Proteomes" id="UP000239872"/>
    </source>
</evidence>
<dbReference type="EMBL" id="PPSL01000005">
    <property type="protein sequence ID" value="PQJ09686.1"/>
    <property type="molecule type" value="Genomic_DNA"/>
</dbReference>
<organism evidence="8 9">
    <name type="scientific">Flavipsychrobacter stenotrophus</name>
    <dbReference type="NCBI Taxonomy" id="2077091"/>
    <lineage>
        <taxon>Bacteria</taxon>
        <taxon>Pseudomonadati</taxon>
        <taxon>Bacteroidota</taxon>
        <taxon>Chitinophagia</taxon>
        <taxon>Chitinophagales</taxon>
        <taxon>Chitinophagaceae</taxon>
        <taxon>Flavipsychrobacter</taxon>
    </lineage>
</organism>
<dbReference type="Gene3D" id="1.10.287.1040">
    <property type="entry name" value="Exonuclease VII, small subunit"/>
    <property type="match status" value="1"/>
</dbReference>
<protein>
    <recommendedName>
        <fullName evidence="6">Exodeoxyribonuclease VII small subunit</fullName>
        <ecNumber evidence="6">3.1.11.6</ecNumber>
    </recommendedName>
</protein>
<sequence>METPTYNTAFAELEELVAQIEDKDIQLDTLAEKVKRAKELIKYCEEKLRGIERDIEEVG</sequence>
<dbReference type="GO" id="GO:0006308">
    <property type="term" value="P:DNA catabolic process"/>
    <property type="evidence" value="ECO:0007669"/>
    <property type="project" value="UniProtKB-UniRule"/>
</dbReference>
<keyword evidence="3" id="KW-0540">Nuclease</keyword>
<keyword evidence="7" id="KW-0175">Coiled coil</keyword>
<evidence type="ECO:0000256" key="7">
    <source>
        <dbReference type="SAM" id="Coils"/>
    </source>
</evidence>
<keyword evidence="5" id="KW-0269">Exonuclease</keyword>
<gene>
    <name evidence="8" type="primary">xseB</name>
    <name evidence="8" type="ORF">CJD36_017290</name>
</gene>
<dbReference type="SUPFAM" id="SSF116842">
    <property type="entry name" value="XseB-like"/>
    <property type="match status" value="1"/>
</dbReference>
<evidence type="ECO:0000256" key="2">
    <source>
        <dbReference type="ARBA" id="ARBA00022490"/>
    </source>
</evidence>
<dbReference type="RefSeq" id="WP_105040458.1">
    <property type="nucleotide sequence ID" value="NZ_PPSL01000005.1"/>
</dbReference>
<dbReference type="Proteomes" id="UP000239872">
    <property type="component" value="Unassembled WGS sequence"/>
</dbReference>
<evidence type="ECO:0000256" key="4">
    <source>
        <dbReference type="ARBA" id="ARBA00022801"/>
    </source>
</evidence>
<dbReference type="GO" id="GO:0008855">
    <property type="term" value="F:exodeoxyribonuclease VII activity"/>
    <property type="evidence" value="ECO:0007669"/>
    <property type="project" value="UniProtKB-UniRule"/>
</dbReference>
<dbReference type="OrthoDB" id="9813898at2"/>
<dbReference type="Pfam" id="PF02609">
    <property type="entry name" value="Exonuc_VII_S"/>
    <property type="match status" value="1"/>
</dbReference>
<dbReference type="AlphaFoldDB" id="A0A2S7ST32"/>
<keyword evidence="4" id="KW-0378">Hydrolase</keyword>
<dbReference type="InterPro" id="IPR037004">
    <property type="entry name" value="Exonuc_VII_ssu_sf"/>
</dbReference>
<evidence type="ECO:0000256" key="6">
    <source>
        <dbReference type="NCBIfam" id="TIGR01280"/>
    </source>
</evidence>
<evidence type="ECO:0000256" key="5">
    <source>
        <dbReference type="ARBA" id="ARBA00022839"/>
    </source>
</evidence>
<keyword evidence="9" id="KW-1185">Reference proteome</keyword>
<comment type="caution">
    <text evidence="8">The sequence shown here is derived from an EMBL/GenBank/DDBJ whole genome shotgun (WGS) entry which is preliminary data.</text>
</comment>
<accession>A0A2S7ST32</accession>
<evidence type="ECO:0000313" key="8">
    <source>
        <dbReference type="EMBL" id="PQJ09686.1"/>
    </source>
</evidence>
<dbReference type="InterPro" id="IPR003761">
    <property type="entry name" value="Exonuc_VII_S"/>
</dbReference>
<dbReference type="NCBIfam" id="TIGR01280">
    <property type="entry name" value="xseB"/>
    <property type="match status" value="1"/>
</dbReference>
<name>A0A2S7ST32_9BACT</name>
<feature type="coiled-coil region" evidence="7">
    <location>
        <begin position="13"/>
        <end position="54"/>
    </location>
</feature>
<dbReference type="GO" id="GO:0009318">
    <property type="term" value="C:exodeoxyribonuclease VII complex"/>
    <property type="evidence" value="ECO:0007669"/>
    <property type="project" value="UniProtKB-UniRule"/>
</dbReference>
<comment type="similarity">
    <text evidence="1">Belongs to the XseB family.</text>
</comment>
<proteinExistence type="inferred from homology"/>
<reference evidence="8 9" key="1">
    <citation type="submission" date="2018-01" db="EMBL/GenBank/DDBJ databases">
        <title>A novel member of the phylum Bacteroidetes isolated from glacier ice.</title>
        <authorList>
            <person name="Liu Q."/>
            <person name="Xin Y.-H."/>
        </authorList>
    </citation>
    <scope>NUCLEOTIDE SEQUENCE [LARGE SCALE GENOMIC DNA]</scope>
    <source>
        <strain evidence="8 9">RB1R16</strain>
    </source>
</reference>
<keyword evidence="2" id="KW-0963">Cytoplasm</keyword>
<dbReference type="EC" id="3.1.11.6" evidence="6"/>